<reference evidence="1" key="1">
    <citation type="submission" date="2019-10" db="EMBL/GenBank/DDBJ databases">
        <authorList>
            <person name="Nor Muhammad N."/>
        </authorList>
    </citation>
    <scope>NUCLEOTIDE SEQUENCE</scope>
</reference>
<protein>
    <submittedName>
        <fullName evidence="1">Spa2</fullName>
    </submittedName>
</protein>
<dbReference type="EMBL" id="LR728401">
    <property type="protein sequence ID" value="VWP00358.1"/>
    <property type="molecule type" value="Genomic_DNA"/>
</dbReference>
<gene>
    <name evidence="1" type="primary">U3MXJ8</name>
</gene>
<evidence type="ECO:0000313" key="1">
    <source>
        <dbReference type="EMBL" id="VWP00358.1"/>
    </source>
</evidence>
<name>A0A5K1K446_9APHY</name>
<dbReference type="AlphaFoldDB" id="A0A5K1K446"/>
<sequence length="349" mass="38329">MNPFPVVRANGSLFSWSLHRVVLDQLPVLNTKNVDTAHLKEWFDLHLISQISLRDDEAIVDPAQPDALANIKHTIHAIMSRAVGMDGGKPVRVFSLSMQLVDETRAATMRMMPVLEVHTLLFIDKVRFDVAAHAMVCDAFVVHTSAIAPPAASALREVYRQDFQHVNVPTTATMRAWKQMLPALTERCRTTWTHGANCEYAAQGRIPLDDRTAPDPLCSCGRGQDVGGMMKDGVWRKFAPWATRIALSPVFPVPYLEDVFAPEDVPGASMLPVRQVDHAAPGSTPASTNGSNSKETIASAVPVLEATQCGRCKKKELADLKLLNGIDGEEACKNDLCPPDWSTTRLPYT</sequence>
<proteinExistence type="predicted"/>
<organism evidence="1">
    <name type="scientific">Ganoderma boninense</name>
    <dbReference type="NCBI Taxonomy" id="34458"/>
    <lineage>
        <taxon>Eukaryota</taxon>
        <taxon>Fungi</taxon>
        <taxon>Dikarya</taxon>
        <taxon>Basidiomycota</taxon>
        <taxon>Agaricomycotina</taxon>
        <taxon>Agaricomycetes</taxon>
        <taxon>Polyporales</taxon>
        <taxon>Polyporaceae</taxon>
        <taxon>Ganoderma</taxon>
    </lineage>
</organism>
<accession>A0A5K1K446</accession>